<reference evidence="5 6" key="1">
    <citation type="submission" date="2024-05" db="EMBL/GenBank/DDBJ databases">
        <authorList>
            <person name="Liu Q."/>
            <person name="Xin Y.-H."/>
        </authorList>
    </citation>
    <scope>NUCLEOTIDE SEQUENCE [LARGE SCALE GENOMIC DNA]</scope>
    <source>
        <strain evidence="5 6">CGMCC 1.15349</strain>
    </source>
</reference>
<dbReference type="Pfam" id="PF12833">
    <property type="entry name" value="HTH_18"/>
    <property type="match status" value="1"/>
</dbReference>
<dbReference type="EMBL" id="JBDIMF010000004">
    <property type="protein sequence ID" value="MEN2786878.1"/>
    <property type="molecule type" value="Genomic_DNA"/>
</dbReference>
<comment type="caution">
    <text evidence="5">The sequence shown here is derived from an EMBL/GenBank/DDBJ whole genome shotgun (WGS) entry which is preliminary data.</text>
</comment>
<sequence length="335" mass="36467">MSDSSFTPLEFDSAMLPPASRFATFASAMPNFHVTREEQAPFRAVAHVWKIGGTVLSRLAADPAIYERTARQIAGDGTDHLYVNYHHRGSVRIDGENGPIGTAQSGALLAIDMRQPCRLSVTATSQISVAIPRAAVIPRLGALDPHGLVDDGGLVPLFAAQIAAIERALPQLPVTHAAVIERQIADLVVDTLLDALGRRQRIAPCNDALVNHARALMDDHLGEVLTASVIARLLGVSRSSLYRAFGSGTGVQRELQARRLRRMRRWLEDPAEQRSIAVLARAAGFFDASHFSRVFRDAFGVTPAGYRAQHREAIDAPVPDHAVPLRFRSWVTSID</sequence>
<dbReference type="PROSITE" id="PS01124">
    <property type="entry name" value="HTH_ARAC_FAMILY_2"/>
    <property type="match status" value="1"/>
</dbReference>
<dbReference type="InterPro" id="IPR050204">
    <property type="entry name" value="AraC_XylS_family_regulators"/>
</dbReference>
<dbReference type="PANTHER" id="PTHR46796:SF6">
    <property type="entry name" value="ARAC SUBFAMILY"/>
    <property type="match status" value="1"/>
</dbReference>
<proteinExistence type="predicted"/>
<dbReference type="RefSeq" id="WP_345864834.1">
    <property type="nucleotide sequence ID" value="NZ_JBDIMF010000004.1"/>
</dbReference>
<feature type="domain" description="HTH araC/xylS-type" evidence="4">
    <location>
        <begin position="211"/>
        <end position="309"/>
    </location>
</feature>
<dbReference type="SMART" id="SM00342">
    <property type="entry name" value="HTH_ARAC"/>
    <property type="match status" value="1"/>
</dbReference>
<dbReference type="Gene3D" id="1.10.10.60">
    <property type="entry name" value="Homeodomain-like"/>
    <property type="match status" value="1"/>
</dbReference>
<dbReference type="SUPFAM" id="SSF46689">
    <property type="entry name" value="Homeodomain-like"/>
    <property type="match status" value="2"/>
</dbReference>
<evidence type="ECO:0000259" key="4">
    <source>
        <dbReference type="PROSITE" id="PS01124"/>
    </source>
</evidence>
<dbReference type="PRINTS" id="PR00032">
    <property type="entry name" value="HTHARAC"/>
</dbReference>
<evidence type="ECO:0000313" key="6">
    <source>
        <dbReference type="Proteomes" id="UP001404104"/>
    </source>
</evidence>
<name>A0ABU9XTQ2_9SPHN</name>
<keyword evidence="1" id="KW-0805">Transcription regulation</keyword>
<gene>
    <name evidence="5" type="ORF">ABC969_10650</name>
</gene>
<dbReference type="PANTHER" id="PTHR46796">
    <property type="entry name" value="HTH-TYPE TRANSCRIPTIONAL ACTIVATOR RHAS-RELATED"/>
    <property type="match status" value="1"/>
</dbReference>
<keyword evidence="2" id="KW-0238">DNA-binding</keyword>
<dbReference type="InterPro" id="IPR009057">
    <property type="entry name" value="Homeodomain-like_sf"/>
</dbReference>
<evidence type="ECO:0000256" key="1">
    <source>
        <dbReference type="ARBA" id="ARBA00023015"/>
    </source>
</evidence>
<keyword evidence="3" id="KW-0804">Transcription</keyword>
<organism evidence="5 6">
    <name type="scientific">Sphingomonas qilianensis</name>
    <dbReference type="NCBI Taxonomy" id="1736690"/>
    <lineage>
        <taxon>Bacteria</taxon>
        <taxon>Pseudomonadati</taxon>
        <taxon>Pseudomonadota</taxon>
        <taxon>Alphaproteobacteria</taxon>
        <taxon>Sphingomonadales</taxon>
        <taxon>Sphingomonadaceae</taxon>
        <taxon>Sphingomonas</taxon>
    </lineage>
</organism>
<protein>
    <submittedName>
        <fullName evidence="5">Helix-turn-helix domain-containing protein</fullName>
    </submittedName>
</protein>
<dbReference type="InterPro" id="IPR018060">
    <property type="entry name" value="HTH_AraC"/>
</dbReference>
<dbReference type="InterPro" id="IPR035418">
    <property type="entry name" value="AraC-bd_2"/>
</dbReference>
<keyword evidence="6" id="KW-1185">Reference proteome</keyword>
<evidence type="ECO:0000256" key="2">
    <source>
        <dbReference type="ARBA" id="ARBA00023125"/>
    </source>
</evidence>
<dbReference type="Pfam" id="PF14525">
    <property type="entry name" value="AraC_binding_2"/>
    <property type="match status" value="1"/>
</dbReference>
<accession>A0ABU9XTQ2</accession>
<dbReference type="InterPro" id="IPR020449">
    <property type="entry name" value="Tscrpt_reg_AraC-type_HTH"/>
</dbReference>
<evidence type="ECO:0000313" key="5">
    <source>
        <dbReference type="EMBL" id="MEN2786878.1"/>
    </source>
</evidence>
<evidence type="ECO:0000256" key="3">
    <source>
        <dbReference type="ARBA" id="ARBA00023163"/>
    </source>
</evidence>
<dbReference type="Proteomes" id="UP001404104">
    <property type="component" value="Unassembled WGS sequence"/>
</dbReference>